<proteinExistence type="predicted"/>
<evidence type="ECO:0000256" key="1">
    <source>
        <dbReference type="SAM" id="MobiDB-lite"/>
    </source>
</evidence>
<dbReference type="Proteomes" id="UP000284375">
    <property type="component" value="Unassembled WGS sequence"/>
</dbReference>
<evidence type="ECO:0000313" key="2">
    <source>
        <dbReference type="EMBL" id="ROW02344.1"/>
    </source>
</evidence>
<accession>A0A423WFZ2</accession>
<dbReference type="AlphaFoldDB" id="A0A423WFZ2"/>
<dbReference type="OrthoDB" id="10551894at2759"/>
<keyword evidence="3" id="KW-1185">Reference proteome</keyword>
<name>A0A423WFZ2_CYTCH</name>
<organism evidence="2 3">
    <name type="scientific">Cytospora chrysosperma</name>
    <name type="common">Cytospora canker fungus</name>
    <name type="synonym">Sphaeria chrysosperma</name>
    <dbReference type="NCBI Taxonomy" id="252740"/>
    <lineage>
        <taxon>Eukaryota</taxon>
        <taxon>Fungi</taxon>
        <taxon>Dikarya</taxon>
        <taxon>Ascomycota</taxon>
        <taxon>Pezizomycotina</taxon>
        <taxon>Sordariomycetes</taxon>
        <taxon>Sordariomycetidae</taxon>
        <taxon>Diaporthales</taxon>
        <taxon>Cytosporaceae</taxon>
        <taxon>Cytospora</taxon>
    </lineage>
</organism>
<gene>
    <name evidence="2" type="ORF">VSDG_02415</name>
</gene>
<dbReference type="EMBL" id="LJZO01000005">
    <property type="protein sequence ID" value="ROW02344.1"/>
    <property type="molecule type" value="Genomic_DNA"/>
</dbReference>
<protein>
    <submittedName>
        <fullName evidence="2">Uncharacterized protein</fullName>
    </submittedName>
</protein>
<sequence>MNSRNRIAQLASRQDDNIHDGPPPYWPFNLPSRAALNYLEQALTEDRPRPDWYGSEIVVLNNEGRYVWSWSMDTPLGRSALGSSLYEVQDCTTGDMGLMFAHNLEQQRMAAARARSYSLSSSFAPAFPDGGAAPSRAGLANQSGSQVPSAPQTIDPRNGALDLPHTGTPAPSIPYTIINQRLTSMAIKLWLSPRPKPSQPHIDNHTRIRVKDARISLPASSAIRHSVERIPNSLSLSAFAGAIEDPMKRIPSPWSLSAGAGVIGNLMKRILNPLSMSAGAGAIGDPVQTESSLHQHMEPRMEGDMGYDMEYYMYEAV</sequence>
<feature type="region of interest" description="Disordered" evidence="1">
    <location>
        <begin position="1"/>
        <end position="24"/>
    </location>
</feature>
<feature type="region of interest" description="Disordered" evidence="1">
    <location>
        <begin position="133"/>
        <end position="167"/>
    </location>
</feature>
<comment type="caution">
    <text evidence="2">The sequence shown here is derived from an EMBL/GenBank/DDBJ whole genome shotgun (WGS) entry which is preliminary data.</text>
</comment>
<evidence type="ECO:0000313" key="3">
    <source>
        <dbReference type="Proteomes" id="UP000284375"/>
    </source>
</evidence>
<feature type="compositionally biased region" description="Polar residues" evidence="1">
    <location>
        <begin position="140"/>
        <end position="152"/>
    </location>
</feature>
<reference evidence="2 3" key="1">
    <citation type="submission" date="2015-09" db="EMBL/GenBank/DDBJ databases">
        <title>Host preference determinants of Valsa canker pathogens revealed by comparative genomics.</title>
        <authorList>
            <person name="Yin Z."/>
            <person name="Huang L."/>
        </authorList>
    </citation>
    <scope>NUCLEOTIDE SEQUENCE [LARGE SCALE GENOMIC DNA]</scope>
    <source>
        <strain evidence="2 3">YSFL</strain>
    </source>
</reference>